<dbReference type="STRING" id="383855.M2ZSI4"/>
<sequence>MPELNYFTCTLGEAQAHRDDTFANITDFIEQQAKSYPDYPAAGFYTPSSKSSATWHTDIFTFQDVLSRSVGTANALAGILEVDGRKVVALLCPSTVEFLFTWLGLIRLGHSVLLVAPQNSSKGVAELCKQCNAQNLIFDKKYEQLAEESRVEAGTDFELKLHNLPQVDRARADRPAAEGELKEGVSRADIAYLFHTSGTSSGIPKPIPQSHYAGAGVLPRLDGSGSATFSSTPLYHGGIADLFRAWTSRALIWLFPSNDVPMTAANIVQCLKTASQTEGPRIKYFASVPYVLQTMATDDVGLQHLQGMEMVSVGGSALPEEIGNKLVEQGVRLVSRFGSAECGFIMSSERNFEMDRGWQYLRLSQAGAAWLKFVEQESGLFELVVLPGWPHMSKPNRADGSFATSDLFERHPELPDAWRYHSRADSRLTLTVGKSFDPAPVEAALVARSELLQDGLVFGEQKPYPGALLFRSAKARDMSDEELLDRVAPEVERVNGDGEAYARISRNMLIPMPHSEEPLEKSSKGTVLRGKAEERYSYEIESAYGQTSALKQNIPDDQVKCVITGIVGSVMGCQNSRAEELDSHTDLFAYGVDSAACLQIRRAVSVLLPENSPVLPMTIVQDCGTIAQLSKTILDMRHGRHTGRDGSSDQRALMQSLAEQYGQLQAGVSNISTTSPDASGRRKAKTILMTGATGALGSHVLAQLLVRPTVSRIHLLLRGDSPEAAEQRVLKALEQRNLAAAHNFMTKAVIHTCNWSSQRLGLPEDIYQQLVREVDVLYHLAWAVDFTLPLNAFKQHFAALQTLLNFAVSSLHHQHQPDGKITPLNFVFCSSAASVANYSVSFSGGTVPERVITDPSVSSPAGYSRSKWVAENICHQAALAHPELAQSVSIVRLGQLSGDTVHGIWSKSEAYPLMLASGKVTGCLPDLPHEAVAWLPVDKAAAAFIQLGLGALKRHQDEQILALHVLNQDSTTSWSMLLDWIRSVEPFEVLPSSEWLLRLEHLSSKGEESRGENGDRHPALMLLDFWKKAYGRHDGPSGKEAASCRLETQRTVASMPTLSDIQPVDREYALKLWKWIKETV</sequence>
<dbReference type="Pfam" id="PF07993">
    <property type="entry name" value="NAD_binding_4"/>
    <property type="match status" value="1"/>
</dbReference>
<reference evidence="6 7" key="1">
    <citation type="journal article" date="2012" name="PLoS Pathog.">
        <title>Diverse lifestyles and strategies of plant pathogenesis encoded in the genomes of eighteen Dothideomycetes fungi.</title>
        <authorList>
            <person name="Ohm R.A."/>
            <person name="Feau N."/>
            <person name="Henrissat B."/>
            <person name="Schoch C.L."/>
            <person name="Horwitz B.A."/>
            <person name="Barry K.W."/>
            <person name="Condon B.J."/>
            <person name="Copeland A.C."/>
            <person name="Dhillon B."/>
            <person name="Glaser F."/>
            <person name="Hesse C.N."/>
            <person name="Kosti I."/>
            <person name="LaButti K."/>
            <person name="Lindquist E.A."/>
            <person name="Lucas S."/>
            <person name="Salamov A.A."/>
            <person name="Bradshaw R.E."/>
            <person name="Ciuffetti L."/>
            <person name="Hamelin R.C."/>
            <person name="Kema G.H.J."/>
            <person name="Lawrence C."/>
            <person name="Scott J.A."/>
            <person name="Spatafora J.W."/>
            <person name="Turgeon B.G."/>
            <person name="de Wit P.J.G.M."/>
            <person name="Zhong S."/>
            <person name="Goodwin S.B."/>
            <person name="Grigoriev I.V."/>
        </authorList>
    </citation>
    <scope>NUCLEOTIDE SEQUENCE [LARGE SCALE GENOMIC DNA]</scope>
    <source>
        <strain evidence="6 7">CIRAD86</strain>
    </source>
</reference>
<dbReference type="KEGG" id="pfj:MYCFIDRAFT_29743"/>
<organism evidence="6 7">
    <name type="scientific">Pseudocercospora fijiensis (strain CIRAD86)</name>
    <name type="common">Black leaf streak disease fungus</name>
    <name type="synonym">Mycosphaerella fijiensis</name>
    <dbReference type="NCBI Taxonomy" id="383855"/>
    <lineage>
        <taxon>Eukaryota</taxon>
        <taxon>Fungi</taxon>
        <taxon>Dikarya</taxon>
        <taxon>Ascomycota</taxon>
        <taxon>Pezizomycotina</taxon>
        <taxon>Dothideomycetes</taxon>
        <taxon>Dothideomycetidae</taxon>
        <taxon>Mycosphaerellales</taxon>
        <taxon>Mycosphaerellaceae</taxon>
        <taxon>Pseudocercospora</taxon>
    </lineage>
</organism>
<dbReference type="SUPFAM" id="SSF56801">
    <property type="entry name" value="Acetyl-CoA synthetase-like"/>
    <property type="match status" value="1"/>
</dbReference>
<keyword evidence="1" id="KW-0596">Phosphopantetheine</keyword>
<evidence type="ECO:0000256" key="1">
    <source>
        <dbReference type="ARBA" id="ARBA00022450"/>
    </source>
</evidence>
<dbReference type="PANTHER" id="PTHR43439:SF2">
    <property type="entry name" value="ENZYME, PUTATIVE (JCVI)-RELATED"/>
    <property type="match status" value="1"/>
</dbReference>
<dbReference type="Pfam" id="PF23562">
    <property type="entry name" value="AMP-binding_C_3"/>
    <property type="match status" value="1"/>
</dbReference>
<evidence type="ECO:0000313" key="7">
    <source>
        <dbReference type="Proteomes" id="UP000016932"/>
    </source>
</evidence>
<evidence type="ECO:0000259" key="4">
    <source>
        <dbReference type="Pfam" id="PF00550"/>
    </source>
</evidence>
<feature type="domain" description="AMP-dependent synthetase/ligase" evidence="3">
    <location>
        <begin position="30"/>
        <end position="351"/>
    </location>
</feature>
<evidence type="ECO:0000313" key="6">
    <source>
        <dbReference type="EMBL" id="EME81979.1"/>
    </source>
</evidence>
<dbReference type="InterPro" id="IPR051414">
    <property type="entry name" value="Adenylate-forming_Reductase"/>
</dbReference>
<dbReference type="GeneID" id="19338714"/>
<dbReference type="InterPro" id="IPR000873">
    <property type="entry name" value="AMP-dep_synth/lig_dom"/>
</dbReference>
<accession>M2ZSI4</accession>
<dbReference type="InterPro" id="IPR042099">
    <property type="entry name" value="ANL_N_sf"/>
</dbReference>
<dbReference type="AlphaFoldDB" id="M2ZSI4"/>
<dbReference type="eggNOG" id="KOG1178">
    <property type="taxonomic scope" value="Eukaryota"/>
</dbReference>
<evidence type="ECO:0000259" key="3">
    <source>
        <dbReference type="Pfam" id="PF00501"/>
    </source>
</evidence>
<dbReference type="Pfam" id="PF00501">
    <property type="entry name" value="AMP-binding"/>
    <property type="match status" value="1"/>
</dbReference>
<dbReference type="InterPro" id="IPR036736">
    <property type="entry name" value="ACP-like_sf"/>
</dbReference>
<dbReference type="InterPro" id="IPR013120">
    <property type="entry name" value="FAR_NAD-bd"/>
</dbReference>
<dbReference type="RefSeq" id="XP_007926930.1">
    <property type="nucleotide sequence ID" value="XM_007928739.1"/>
</dbReference>
<dbReference type="Pfam" id="PF00550">
    <property type="entry name" value="PP-binding"/>
    <property type="match status" value="1"/>
</dbReference>
<dbReference type="InterPro" id="IPR036291">
    <property type="entry name" value="NAD(P)-bd_dom_sf"/>
</dbReference>
<keyword evidence="7" id="KW-1185">Reference proteome</keyword>
<dbReference type="SUPFAM" id="SSF47336">
    <property type="entry name" value="ACP-like"/>
    <property type="match status" value="1"/>
</dbReference>
<dbReference type="PANTHER" id="PTHR43439">
    <property type="entry name" value="PHENYLACETATE-COENZYME A LIGASE"/>
    <property type="match status" value="1"/>
</dbReference>
<name>M2ZSI4_PSEFD</name>
<dbReference type="HOGENOM" id="CLU_002220_2_0_1"/>
<dbReference type="Gene3D" id="3.40.50.720">
    <property type="entry name" value="NAD(P)-binding Rossmann-like Domain"/>
    <property type="match status" value="1"/>
</dbReference>
<evidence type="ECO:0008006" key="8">
    <source>
        <dbReference type="Google" id="ProtNLM"/>
    </source>
</evidence>
<dbReference type="OrthoDB" id="429813at2759"/>
<feature type="domain" description="Thioester reductase (TE)" evidence="5">
    <location>
        <begin position="690"/>
        <end position="943"/>
    </location>
</feature>
<evidence type="ECO:0000256" key="2">
    <source>
        <dbReference type="ARBA" id="ARBA00022553"/>
    </source>
</evidence>
<dbReference type="Proteomes" id="UP000016932">
    <property type="component" value="Unassembled WGS sequence"/>
</dbReference>
<protein>
    <recommendedName>
        <fullName evidence="8">Carrier domain-containing protein</fullName>
    </recommendedName>
</protein>
<dbReference type="EMBL" id="KB446559">
    <property type="protein sequence ID" value="EME81979.1"/>
    <property type="molecule type" value="Genomic_DNA"/>
</dbReference>
<dbReference type="Gene3D" id="3.40.50.12780">
    <property type="entry name" value="N-terminal domain of ligase-like"/>
    <property type="match status" value="1"/>
</dbReference>
<proteinExistence type="predicted"/>
<gene>
    <name evidence="6" type="ORF">MYCFIDRAFT_29743</name>
</gene>
<dbReference type="InterPro" id="IPR009081">
    <property type="entry name" value="PP-bd_ACP"/>
</dbReference>
<feature type="domain" description="Carrier" evidence="4">
    <location>
        <begin position="563"/>
        <end position="632"/>
    </location>
</feature>
<keyword evidence="2" id="KW-0597">Phosphoprotein</keyword>
<dbReference type="SUPFAM" id="SSF51735">
    <property type="entry name" value="NAD(P)-binding Rossmann-fold domains"/>
    <property type="match status" value="1"/>
</dbReference>
<dbReference type="VEuPathDB" id="FungiDB:MYCFIDRAFT_29743"/>
<evidence type="ECO:0000259" key="5">
    <source>
        <dbReference type="Pfam" id="PF07993"/>
    </source>
</evidence>